<accession>A0AAD9WWS3</accession>
<evidence type="ECO:0000313" key="1">
    <source>
        <dbReference type="EMBL" id="KAK2645468.1"/>
    </source>
</evidence>
<sequence length="100" mass="11546">MPERGIRGSMDRFLRNIENDSLEDLKGSQGTKQQRLEKEMREKTCSDIARFFYENGTDFNVGNNPSFINVLRSVGNYGHGLKAPISRVEHITIDDERRKN</sequence>
<dbReference type="Proteomes" id="UP001280121">
    <property type="component" value="Unassembled WGS sequence"/>
</dbReference>
<dbReference type="AlphaFoldDB" id="A0AAD9WWS3"/>
<comment type="caution">
    <text evidence="1">The sequence shown here is derived from an EMBL/GenBank/DDBJ whole genome shotgun (WGS) entry which is preliminary data.</text>
</comment>
<keyword evidence="2" id="KW-1185">Reference proteome</keyword>
<dbReference type="EMBL" id="JANJYI010000006">
    <property type="protein sequence ID" value="KAK2645468.1"/>
    <property type="molecule type" value="Genomic_DNA"/>
</dbReference>
<protein>
    <submittedName>
        <fullName evidence="1">Uncharacterized protein</fullName>
    </submittedName>
</protein>
<organism evidence="1 2">
    <name type="scientific">Dipteronia dyeriana</name>
    <dbReference type="NCBI Taxonomy" id="168575"/>
    <lineage>
        <taxon>Eukaryota</taxon>
        <taxon>Viridiplantae</taxon>
        <taxon>Streptophyta</taxon>
        <taxon>Embryophyta</taxon>
        <taxon>Tracheophyta</taxon>
        <taxon>Spermatophyta</taxon>
        <taxon>Magnoliopsida</taxon>
        <taxon>eudicotyledons</taxon>
        <taxon>Gunneridae</taxon>
        <taxon>Pentapetalae</taxon>
        <taxon>rosids</taxon>
        <taxon>malvids</taxon>
        <taxon>Sapindales</taxon>
        <taxon>Sapindaceae</taxon>
        <taxon>Hippocastanoideae</taxon>
        <taxon>Acereae</taxon>
        <taxon>Dipteronia</taxon>
    </lineage>
</organism>
<evidence type="ECO:0000313" key="2">
    <source>
        <dbReference type="Proteomes" id="UP001280121"/>
    </source>
</evidence>
<proteinExistence type="predicted"/>
<gene>
    <name evidence="1" type="ORF">Ddye_020663</name>
</gene>
<reference evidence="1" key="1">
    <citation type="journal article" date="2023" name="Plant J.">
        <title>Genome sequences and population genomics provide insights into the demographic history, inbreeding, and mutation load of two 'living fossil' tree species of Dipteronia.</title>
        <authorList>
            <person name="Feng Y."/>
            <person name="Comes H.P."/>
            <person name="Chen J."/>
            <person name="Zhu S."/>
            <person name="Lu R."/>
            <person name="Zhang X."/>
            <person name="Li P."/>
            <person name="Qiu J."/>
            <person name="Olsen K.M."/>
            <person name="Qiu Y."/>
        </authorList>
    </citation>
    <scope>NUCLEOTIDE SEQUENCE</scope>
    <source>
        <strain evidence="1">KIB01</strain>
    </source>
</reference>
<name>A0AAD9WWS3_9ROSI</name>